<evidence type="ECO:0000256" key="2">
    <source>
        <dbReference type="ARBA" id="ARBA00022649"/>
    </source>
</evidence>
<dbReference type="PANTHER" id="PTHR12901">
    <property type="entry name" value="SPERM PROTEIN HOMOLOG"/>
    <property type="match status" value="1"/>
</dbReference>
<evidence type="ECO:0000259" key="3">
    <source>
        <dbReference type="Pfam" id="PF03364"/>
    </source>
</evidence>
<feature type="domain" description="Coenzyme Q-binding protein COQ10 START" evidence="3">
    <location>
        <begin position="2"/>
        <end position="117"/>
    </location>
</feature>
<dbReference type="AlphaFoldDB" id="A0A0K2BL37"/>
<evidence type="ECO:0000256" key="1">
    <source>
        <dbReference type="ARBA" id="ARBA00008918"/>
    </source>
</evidence>
<dbReference type="EMBL" id="CP011787">
    <property type="protein sequence ID" value="AKZ66096.1"/>
    <property type="molecule type" value="Genomic_DNA"/>
</dbReference>
<protein>
    <submittedName>
        <fullName evidence="4">Putative oligoketide cyclase/dehydratase</fullName>
    </submittedName>
</protein>
<name>A0A0K2BL37_9GAMM</name>
<dbReference type="KEGG" id="bcig:AB162_515"/>
<evidence type="ECO:0000313" key="4">
    <source>
        <dbReference type="EMBL" id="AKZ66096.1"/>
    </source>
</evidence>
<dbReference type="InterPro" id="IPR023393">
    <property type="entry name" value="START-like_dom_sf"/>
</dbReference>
<dbReference type="Pfam" id="PF03364">
    <property type="entry name" value="Polyketide_cyc"/>
    <property type="match status" value="1"/>
</dbReference>
<dbReference type="Proteomes" id="UP000056466">
    <property type="component" value="Chromosome"/>
</dbReference>
<accession>A0A0K2BL37</accession>
<dbReference type="InterPro" id="IPR044996">
    <property type="entry name" value="COQ10-like"/>
</dbReference>
<evidence type="ECO:0000313" key="5">
    <source>
        <dbReference type="Proteomes" id="UP000056466"/>
    </source>
</evidence>
<dbReference type="GO" id="GO:0045333">
    <property type="term" value="P:cellular respiration"/>
    <property type="evidence" value="ECO:0007669"/>
    <property type="project" value="InterPro"/>
</dbReference>
<dbReference type="PATRIC" id="fig|186490.8.peg.485"/>
<gene>
    <name evidence="4" type="primary">ratA</name>
    <name evidence="4" type="ORF">AB162_515</name>
</gene>
<reference evidence="4 5" key="1">
    <citation type="submission" date="2015-06" db="EMBL/GenBank/DDBJ databases">
        <title>Lineage-specific patterns of genome deterioration in obligate symbionts.</title>
        <authorList>
            <person name="Bennett G.M."/>
            <person name="McCutcheon J.P."/>
            <person name="McDonald B.R."/>
            <person name="Moran N.A."/>
        </authorList>
    </citation>
    <scope>NUCLEOTIDE SEQUENCE [LARGE SCALE GENOMIC DNA]</scope>
    <source>
        <strain evidence="4 5">B-GSS</strain>
    </source>
</reference>
<dbReference type="GO" id="GO:0048039">
    <property type="term" value="F:ubiquinone binding"/>
    <property type="evidence" value="ECO:0007669"/>
    <property type="project" value="InterPro"/>
</dbReference>
<organism evidence="4 5">
    <name type="scientific">Candidatus Palibaumannia cicadellinicola</name>
    <dbReference type="NCBI Taxonomy" id="186490"/>
    <lineage>
        <taxon>Bacteria</taxon>
        <taxon>Pseudomonadati</taxon>
        <taxon>Pseudomonadota</taxon>
        <taxon>Gammaproteobacteria</taxon>
        <taxon>Candidatus Palibaumannia</taxon>
    </lineage>
</organism>
<proteinExistence type="inferred from homology"/>
<dbReference type="Gene3D" id="3.30.530.20">
    <property type="match status" value="1"/>
</dbReference>
<dbReference type="PANTHER" id="PTHR12901:SF10">
    <property type="entry name" value="COENZYME Q-BINDING PROTEIN COQ10, MITOCHONDRIAL"/>
    <property type="match status" value="1"/>
</dbReference>
<comment type="similarity">
    <text evidence="1">Belongs to the ribosome association toxin RatA family.</text>
</comment>
<keyword evidence="2" id="KW-1277">Toxin-antitoxin system</keyword>
<dbReference type="InterPro" id="IPR005031">
    <property type="entry name" value="COQ10_START"/>
</dbReference>
<sequence>MVNDINAYHEFIPGCITSKILKQYDSSELTAEMNIYKAGISKSFTTHNIMKKNKSIMMDLVEGPFRSFFGYWHFIPLNEKLSKVELYLNFELKNQLINIALGQIFTEIVNSMIMAFTMRAKEVYSG</sequence>
<dbReference type="SUPFAM" id="SSF55961">
    <property type="entry name" value="Bet v1-like"/>
    <property type="match status" value="1"/>
</dbReference>
<keyword evidence="5" id="KW-1185">Reference proteome</keyword>
<dbReference type="CDD" id="cd07813">
    <property type="entry name" value="COQ10p_like"/>
    <property type="match status" value="1"/>
</dbReference>